<evidence type="ECO:0000313" key="3">
    <source>
        <dbReference type="Proteomes" id="UP001597294"/>
    </source>
</evidence>
<reference evidence="3" key="1">
    <citation type="journal article" date="2019" name="Int. J. Syst. Evol. Microbiol.">
        <title>The Global Catalogue of Microorganisms (GCM) 10K type strain sequencing project: providing services to taxonomists for standard genome sequencing and annotation.</title>
        <authorList>
            <consortium name="The Broad Institute Genomics Platform"/>
            <consortium name="The Broad Institute Genome Sequencing Center for Infectious Disease"/>
            <person name="Wu L."/>
            <person name="Ma J."/>
        </authorList>
    </citation>
    <scope>NUCLEOTIDE SEQUENCE [LARGE SCALE GENOMIC DNA]</scope>
    <source>
        <strain evidence="3">CGMCC 4.7192</strain>
    </source>
</reference>
<dbReference type="PANTHER" id="PTHR37946:SF1">
    <property type="entry name" value="SLL1969 PROTEIN"/>
    <property type="match status" value="1"/>
</dbReference>
<sequence>MVKYFRQGMSYATENLRFEQSAPLNFQMPTLGGKQLWRDDFVYAGWRIQSNLFSGHSRLLAPDDMRYAWGGYEDCLGVFKKIKAEEQINAPIDPKEGGIHLVLMVHGITRSGDTFTRMKPIFAAQGLEVAAITYPSTRAYIQDHANQLDQLLNRRPDVRKVSFVTHSMGGLIVRELLSLENKWKTHTALGRIVMIAPPNQGSIVAEYIKQRMLYQLIYGKSGQELVPDIAQTLPVPLCELGIIAGGKSDGRGYNPLLVGDDDGVVTVAEAKLSGCDDFIVLPGLHSSMCNQTEVISAALNYIQVGNLGL</sequence>
<evidence type="ECO:0000313" key="2">
    <source>
        <dbReference type="EMBL" id="MFD2204588.1"/>
    </source>
</evidence>
<protein>
    <submittedName>
        <fullName evidence="2">Esterase/lipase family protein</fullName>
    </submittedName>
</protein>
<name>A0ABW5BI93_9PROT</name>
<dbReference type="InterPro" id="IPR012908">
    <property type="entry name" value="PGAP1-ab_dom-like"/>
</dbReference>
<organism evidence="2 3">
    <name type="scientific">Kiloniella antarctica</name>
    <dbReference type="NCBI Taxonomy" id="1550907"/>
    <lineage>
        <taxon>Bacteria</taxon>
        <taxon>Pseudomonadati</taxon>
        <taxon>Pseudomonadota</taxon>
        <taxon>Alphaproteobacteria</taxon>
        <taxon>Rhodospirillales</taxon>
        <taxon>Kiloniellaceae</taxon>
        <taxon>Kiloniella</taxon>
    </lineage>
</organism>
<gene>
    <name evidence="2" type="ORF">ACFSKO_03150</name>
</gene>
<dbReference type="PANTHER" id="PTHR37946">
    <property type="entry name" value="SLL1969 PROTEIN"/>
    <property type="match status" value="1"/>
</dbReference>
<dbReference type="InterPro" id="IPR029058">
    <property type="entry name" value="AB_hydrolase_fold"/>
</dbReference>
<dbReference type="Gene3D" id="3.40.50.1820">
    <property type="entry name" value="alpha/beta hydrolase"/>
    <property type="match status" value="1"/>
</dbReference>
<dbReference type="Pfam" id="PF07819">
    <property type="entry name" value="PGAP1"/>
    <property type="match status" value="1"/>
</dbReference>
<dbReference type="Proteomes" id="UP001597294">
    <property type="component" value="Unassembled WGS sequence"/>
</dbReference>
<dbReference type="EMBL" id="JBHUII010000001">
    <property type="protein sequence ID" value="MFD2204588.1"/>
    <property type="molecule type" value="Genomic_DNA"/>
</dbReference>
<dbReference type="RefSeq" id="WP_380249426.1">
    <property type="nucleotide sequence ID" value="NZ_JBHUII010000001.1"/>
</dbReference>
<evidence type="ECO:0000259" key="1">
    <source>
        <dbReference type="Pfam" id="PF07819"/>
    </source>
</evidence>
<feature type="domain" description="GPI inositol-deacylase PGAP1-like alpha/beta" evidence="1">
    <location>
        <begin position="140"/>
        <end position="215"/>
    </location>
</feature>
<dbReference type="SUPFAM" id="SSF53474">
    <property type="entry name" value="alpha/beta-Hydrolases"/>
    <property type="match status" value="1"/>
</dbReference>
<keyword evidence="3" id="KW-1185">Reference proteome</keyword>
<proteinExistence type="predicted"/>
<accession>A0ABW5BI93</accession>
<comment type="caution">
    <text evidence="2">The sequence shown here is derived from an EMBL/GenBank/DDBJ whole genome shotgun (WGS) entry which is preliminary data.</text>
</comment>